<comment type="similarity">
    <text evidence="1">Belongs to the short-chain dehydrogenases/reductases (SDR) family.</text>
</comment>
<accession>A0A514BV64</accession>
<evidence type="ECO:0000313" key="3">
    <source>
        <dbReference type="EMBL" id="QDH71270.1"/>
    </source>
</evidence>
<keyword evidence="2" id="KW-0560">Oxidoreductase</keyword>
<dbReference type="Proteomes" id="UP000317199">
    <property type="component" value="Chromosome"/>
</dbReference>
<dbReference type="PROSITE" id="PS00061">
    <property type="entry name" value="ADH_SHORT"/>
    <property type="match status" value="1"/>
</dbReference>
<gene>
    <name evidence="3" type="ORF">FKV23_15100</name>
</gene>
<sequence length="269" mass="28918">MHRPDTSAEPASGAAIGQALYPELRGRRVFVTGGGSGIGAALVEAFARQGAQVAFVDVAEEEGRALVERIAAAGGPRPWMRRCDVVDVAALQQAIADAAAELGDFHVLVNNVGSDDRHRLDEVTPDYWDRRVAINQRPAFFAIQAIVPGMRRLGGGSIVNLGSTGWQTKTGGYPVYATTKSSVNGLTRGLAHELGASRIRINVVTPGWVMTERQVSLWLDAEGERELARNQCMPDKVYPEDIAAMVLFLASDQARACTAQEYVVDAGWS</sequence>
<dbReference type="PANTHER" id="PTHR43639:SF1">
    <property type="entry name" value="SHORT-CHAIN DEHYDROGENASE_REDUCTASE FAMILY PROTEIN"/>
    <property type="match status" value="1"/>
</dbReference>
<dbReference type="AlphaFoldDB" id="A0A514BV64"/>
<dbReference type="FunFam" id="3.40.50.720:FF:000084">
    <property type="entry name" value="Short-chain dehydrogenase reductase"/>
    <property type="match status" value="1"/>
</dbReference>
<evidence type="ECO:0000256" key="2">
    <source>
        <dbReference type="ARBA" id="ARBA00023002"/>
    </source>
</evidence>
<dbReference type="PRINTS" id="PR00080">
    <property type="entry name" value="SDRFAMILY"/>
</dbReference>
<proteinExistence type="inferred from homology"/>
<evidence type="ECO:0000313" key="4">
    <source>
        <dbReference type="Proteomes" id="UP000317199"/>
    </source>
</evidence>
<name>A0A514BV64_9GAMM</name>
<dbReference type="Pfam" id="PF13561">
    <property type="entry name" value="adh_short_C2"/>
    <property type="match status" value="1"/>
</dbReference>
<organism evidence="3 4">
    <name type="scientific">Marilutibacter alkalisoli</name>
    <dbReference type="NCBI Taxonomy" id="2591633"/>
    <lineage>
        <taxon>Bacteria</taxon>
        <taxon>Pseudomonadati</taxon>
        <taxon>Pseudomonadota</taxon>
        <taxon>Gammaproteobacteria</taxon>
        <taxon>Lysobacterales</taxon>
        <taxon>Lysobacteraceae</taxon>
        <taxon>Marilutibacter</taxon>
    </lineage>
</organism>
<dbReference type="OrthoDB" id="9789398at2"/>
<dbReference type="KEGG" id="lyj:FKV23_15100"/>
<reference evidence="3 4" key="1">
    <citation type="submission" date="2019-06" db="EMBL/GenBank/DDBJ databases">
        <title>Lysobacter alkalisoli sp. nov. isolated from saline-alkali soil.</title>
        <authorList>
            <person name="Sun J.-Q."/>
            <person name="Xu L."/>
        </authorList>
    </citation>
    <scope>NUCLEOTIDE SEQUENCE [LARGE SCALE GENOMIC DNA]</scope>
    <source>
        <strain evidence="3 4">SJ-36</strain>
    </source>
</reference>
<dbReference type="SUPFAM" id="SSF51735">
    <property type="entry name" value="NAD(P)-binding Rossmann-fold domains"/>
    <property type="match status" value="1"/>
</dbReference>
<dbReference type="PRINTS" id="PR00081">
    <property type="entry name" value="GDHRDH"/>
</dbReference>
<dbReference type="InterPro" id="IPR020904">
    <property type="entry name" value="Sc_DH/Rdtase_CS"/>
</dbReference>
<dbReference type="PANTHER" id="PTHR43639">
    <property type="entry name" value="OXIDOREDUCTASE, SHORT-CHAIN DEHYDROGENASE/REDUCTASE FAMILY (AFU_ORTHOLOGUE AFUA_5G02870)"/>
    <property type="match status" value="1"/>
</dbReference>
<dbReference type="CDD" id="cd05233">
    <property type="entry name" value="SDR_c"/>
    <property type="match status" value="1"/>
</dbReference>
<dbReference type="Gene3D" id="3.40.50.720">
    <property type="entry name" value="NAD(P)-binding Rossmann-like Domain"/>
    <property type="match status" value="1"/>
</dbReference>
<evidence type="ECO:0000256" key="1">
    <source>
        <dbReference type="ARBA" id="ARBA00006484"/>
    </source>
</evidence>
<dbReference type="InterPro" id="IPR002347">
    <property type="entry name" value="SDR_fam"/>
</dbReference>
<keyword evidence="4" id="KW-1185">Reference proteome</keyword>
<dbReference type="GO" id="GO:0016491">
    <property type="term" value="F:oxidoreductase activity"/>
    <property type="evidence" value="ECO:0007669"/>
    <property type="project" value="UniProtKB-KW"/>
</dbReference>
<dbReference type="InterPro" id="IPR036291">
    <property type="entry name" value="NAD(P)-bd_dom_sf"/>
</dbReference>
<dbReference type="RefSeq" id="WP_141624602.1">
    <property type="nucleotide sequence ID" value="NZ_CP041242.1"/>
</dbReference>
<protein>
    <submittedName>
        <fullName evidence="3">SDR family oxidoreductase</fullName>
    </submittedName>
</protein>
<dbReference type="EMBL" id="CP041242">
    <property type="protein sequence ID" value="QDH71270.1"/>
    <property type="molecule type" value="Genomic_DNA"/>
</dbReference>